<dbReference type="OrthoDB" id="2452498at2"/>
<evidence type="ECO:0000313" key="5">
    <source>
        <dbReference type="Proteomes" id="UP000254100"/>
    </source>
</evidence>
<accession>A0A0D6XNT9</accession>
<sequence>MRRLKNFFLGLLMVVVVGFLLFMYIDYRPITQYQNYFYQYNWFEPLLIGLSAFLILLGFILFFSAFKPMHRKPGLYKDYQDGHIYISRKSLENTALDTLKKYDDIRQPNVVAKLYNKKNNNFVDIKADFLVPTTAVNIQTLTEQVRADIKENVERFSEMPVRKLEINVRDQRQSGDPRVV</sequence>
<evidence type="ECO:0008006" key="6">
    <source>
        <dbReference type="Google" id="ProtNLM"/>
    </source>
</evidence>
<reference evidence="3 5" key="2">
    <citation type="submission" date="2018-06" db="EMBL/GenBank/DDBJ databases">
        <authorList>
            <consortium name="Pathogen Informatics"/>
            <person name="Doyle S."/>
        </authorList>
    </citation>
    <scope>NUCLEOTIDE SEQUENCE [LARGE SCALE GENOMIC DNA]</scope>
    <source>
        <strain evidence="3 5">NCTC13832</strain>
    </source>
</reference>
<evidence type="ECO:0000313" key="3">
    <source>
        <dbReference type="EMBL" id="SUM58133.1"/>
    </source>
</evidence>
<proteinExistence type="predicted"/>
<keyword evidence="4" id="KW-1185">Reference proteome</keyword>
<evidence type="ECO:0000256" key="1">
    <source>
        <dbReference type="SAM" id="Phobius"/>
    </source>
</evidence>
<dbReference type="AlphaFoldDB" id="A0A0D6XNT9"/>
<keyword evidence="1" id="KW-0812">Transmembrane</keyword>
<feature type="transmembrane region" description="Helical" evidence="1">
    <location>
        <begin position="45"/>
        <end position="66"/>
    </location>
</feature>
<organism evidence="3 5">
    <name type="scientific">Staphylococcus microti</name>
    <dbReference type="NCBI Taxonomy" id="569857"/>
    <lineage>
        <taxon>Bacteria</taxon>
        <taxon>Bacillati</taxon>
        <taxon>Bacillota</taxon>
        <taxon>Bacilli</taxon>
        <taxon>Bacillales</taxon>
        <taxon>Staphylococcaceae</taxon>
        <taxon>Staphylococcus</taxon>
    </lineage>
</organism>
<dbReference type="STRING" id="569857.TP70_08180"/>
<keyword evidence="1" id="KW-0472">Membrane</keyword>
<protein>
    <recommendedName>
        <fullName evidence="6">Alkaline shock response membrane anchor protein AmaP</fullName>
    </recommendedName>
</protein>
<dbReference type="EMBL" id="JXWY01000054">
    <property type="protein sequence ID" value="KIX90347.1"/>
    <property type="molecule type" value="Genomic_DNA"/>
</dbReference>
<reference evidence="2 4" key="1">
    <citation type="submission" date="2015-01" db="EMBL/GenBank/DDBJ databases">
        <authorList>
            <person name="Guo J."/>
        </authorList>
    </citation>
    <scope>NUCLEOTIDE SEQUENCE [LARGE SCALE GENOMIC DNA]</scope>
    <source>
        <strain evidence="2 4">DSM 22147</strain>
    </source>
</reference>
<keyword evidence="1" id="KW-1133">Transmembrane helix</keyword>
<dbReference type="EMBL" id="UHDT01000001">
    <property type="protein sequence ID" value="SUM58133.1"/>
    <property type="molecule type" value="Genomic_DNA"/>
</dbReference>
<evidence type="ECO:0000313" key="4">
    <source>
        <dbReference type="Proteomes" id="UP000032366"/>
    </source>
</evidence>
<dbReference type="NCBIfam" id="NF033218">
    <property type="entry name" value="anchor_AmaP"/>
    <property type="match status" value="1"/>
</dbReference>
<evidence type="ECO:0000313" key="2">
    <source>
        <dbReference type="EMBL" id="KIX90347.1"/>
    </source>
</evidence>
<name>A0A0D6XNT9_9STAP</name>
<feature type="transmembrane region" description="Helical" evidence="1">
    <location>
        <begin position="7"/>
        <end position="25"/>
    </location>
</feature>
<dbReference type="RefSeq" id="WP_044360899.1">
    <property type="nucleotide sequence ID" value="NZ_JXWY01000054.1"/>
</dbReference>
<gene>
    <name evidence="3" type="ORF">NCTC13832_01880</name>
    <name evidence="2" type="ORF">TP70_08180</name>
</gene>
<dbReference type="Proteomes" id="UP000254100">
    <property type="component" value="Unassembled WGS sequence"/>
</dbReference>
<dbReference type="Proteomes" id="UP000032366">
    <property type="component" value="Unassembled WGS sequence"/>
</dbReference>